<dbReference type="OrthoDB" id="283083at2"/>
<reference evidence="3" key="1">
    <citation type="journal article" date="2014" name="Environ. Microbiol.">
        <title>Comparative genomics of the marine bacterial genus Glaciecola reveals the high degree of genomic diversity and genomic characteristic for cold adaptation.</title>
        <authorList>
            <person name="Qin Q.L."/>
            <person name="Xie B.B."/>
            <person name="Yu Y."/>
            <person name="Shu Y.L."/>
            <person name="Rong J.C."/>
            <person name="Zhang Y.J."/>
            <person name="Zhao D.L."/>
            <person name="Chen X.L."/>
            <person name="Zhang X.Y."/>
            <person name="Chen B."/>
            <person name="Zhou B.C."/>
            <person name="Zhang Y.Z."/>
        </authorList>
    </citation>
    <scope>NUCLEOTIDE SEQUENCE [LARGE SCALE GENOMIC DNA]</scope>
    <source>
        <strain evidence="3">LMG 21857</strain>
    </source>
</reference>
<dbReference type="Proteomes" id="UP000006322">
    <property type="component" value="Unassembled WGS sequence"/>
</dbReference>
<dbReference type="Pfam" id="PF14316">
    <property type="entry name" value="DUF4381"/>
    <property type="match status" value="1"/>
</dbReference>
<keyword evidence="1" id="KW-0812">Transmembrane</keyword>
<sequence>MNPLDQLKDIYIPPEVDAWPPAYGWWLIAILTTLAIIIFALFFYRRYKYNFARREALNSLVSIHAQQPDWPMHSNILLKRVCLHYFPSANIANLHGQLWCEFLVNQLPKARRNRFTEAYSELQTLLYRSTVSDDANFDTIHQQITLWLKHASFTAKSNGKQLGEKHV</sequence>
<dbReference type="InterPro" id="IPR025489">
    <property type="entry name" value="DUF4381"/>
</dbReference>
<organism evidence="2 3">
    <name type="scientific">Paraglaciecola polaris LMG 21857</name>
    <dbReference type="NCBI Taxonomy" id="1129793"/>
    <lineage>
        <taxon>Bacteria</taxon>
        <taxon>Pseudomonadati</taxon>
        <taxon>Pseudomonadota</taxon>
        <taxon>Gammaproteobacteria</taxon>
        <taxon>Alteromonadales</taxon>
        <taxon>Alteromonadaceae</taxon>
        <taxon>Paraglaciecola</taxon>
    </lineage>
</organism>
<dbReference type="AlphaFoldDB" id="K7A7H7"/>
<evidence type="ECO:0008006" key="4">
    <source>
        <dbReference type="Google" id="ProtNLM"/>
    </source>
</evidence>
<feature type="transmembrane region" description="Helical" evidence="1">
    <location>
        <begin position="23"/>
        <end position="44"/>
    </location>
</feature>
<keyword evidence="1" id="KW-0472">Membrane</keyword>
<accession>K7A7H7</accession>
<dbReference type="RefSeq" id="WP_007103216.1">
    <property type="nucleotide sequence ID" value="NZ_BAER01000017.1"/>
</dbReference>
<evidence type="ECO:0000256" key="1">
    <source>
        <dbReference type="SAM" id="Phobius"/>
    </source>
</evidence>
<name>K7A7H7_9ALTE</name>
<dbReference type="EMBL" id="BAER01000017">
    <property type="protein sequence ID" value="GAC31410.1"/>
    <property type="molecule type" value="Genomic_DNA"/>
</dbReference>
<comment type="caution">
    <text evidence="2">The sequence shown here is derived from an EMBL/GenBank/DDBJ whole genome shotgun (WGS) entry which is preliminary data.</text>
</comment>
<evidence type="ECO:0000313" key="3">
    <source>
        <dbReference type="Proteomes" id="UP000006322"/>
    </source>
</evidence>
<evidence type="ECO:0000313" key="2">
    <source>
        <dbReference type="EMBL" id="GAC31410.1"/>
    </source>
</evidence>
<dbReference type="STRING" id="1129793.GPLA_0493"/>
<keyword evidence="1" id="KW-1133">Transmembrane helix</keyword>
<proteinExistence type="predicted"/>
<gene>
    <name evidence="2" type="ORF">GPLA_0493</name>
</gene>
<keyword evidence="3" id="KW-1185">Reference proteome</keyword>
<protein>
    <recommendedName>
        <fullName evidence="4">DUF4381 domain-containing protein</fullName>
    </recommendedName>
</protein>